<dbReference type="RefSeq" id="WP_254673977.1">
    <property type="nucleotide sequence ID" value="NZ_JAMWDU010000002.1"/>
</dbReference>
<reference evidence="1" key="1">
    <citation type="submission" date="2022-06" db="EMBL/GenBank/DDBJ databases">
        <title>Devosia sp. XJ19-45 genome assembly.</title>
        <authorList>
            <person name="Li B."/>
            <person name="Cai M."/>
            <person name="Nie G."/>
            <person name="Li W."/>
        </authorList>
    </citation>
    <scope>NUCLEOTIDE SEQUENCE</scope>
    <source>
        <strain evidence="1">XJ19-45</strain>
    </source>
</reference>
<protein>
    <submittedName>
        <fullName evidence="1">Uncharacterized protein</fullName>
    </submittedName>
</protein>
<keyword evidence="2" id="KW-1185">Reference proteome</keyword>
<accession>A0A9Q4ALM0</accession>
<dbReference type="EMBL" id="JAMWDU010000002">
    <property type="protein sequence ID" value="MCP8886324.1"/>
    <property type="molecule type" value="Genomic_DNA"/>
</dbReference>
<gene>
    <name evidence="1" type="ORF">NF348_04345</name>
</gene>
<proteinExistence type="predicted"/>
<evidence type="ECO:0000313" key="1">
    <source>
        <dbReference type="EMBL" id="MCP8886324.1"/>
    </source>
</evidence>
<sequence length="74" mass="8436">MRVTTVEHMAWIVKVVDVGIVIPLLAGVGRRGDTPLRRGNGKIGTAIWFFQSTFMRIGRFSRKTLFRFCQPTKL</sequence>
<evidence type="ECO:0000313" key="2">
    <source>
        <dbReference type="Proteomes" id="UP001060275"/>
    </source>
</evidence>
<name>A0A9Q4ALM0_9HYPH</name>
<comment type="caution">
    <text evidence="1">The sequence shown here is derived from an EMBL/GenBank/DDBJ whole genome shotgun (WGS) entry which is preliminary data.</text>
</comment>
<dbReference type="Proteomes" id="UP001060275">
    <property type="component" value="Unassembled WGS sequence"/>
</dbReference>
<organism evidence="1 2">
    <name type="scientific">Devosia ureilytica</name>
    <dbReference type="NCBI Taxonomy" id="2952754"/>
    <lineage>
        <taxon>Bacteria</taxon>
        <taxon>Pseudomonadati</taxon>
        <taxon>Pseudomonadota</taxon>
        <taxon>Alphaproteobacteria</taxon>
        <taxon>Hyphomicrobiales</taxon>
        <taxon>Devosiaceae</taxon>
        <taxon>Devosia</taxon>
    </lineage>
</organism>
<dbReference type="AlphaFoldDB" id="A0A9Q4ALM0"/>